<keyword evidence="2" id="KW-1185">Reference proteome</keyword>
<evidence type="ECO:0000313" key="1">
    <source>
        <dbReference type="EMBL" id="CAG8825811.1"/>
    </source>
</evidence>
<sequence>CSERTGNPDQFEAPKIMATLEVAEVSVVVVMSLVVEVTALPDAAALECSERTGNPDQELYQVLKVVFGQQITKGDRASMYLAR</sequence>
<proteinExistence type="predicted"/>
<dbReference type="Proteomes" id="UP000789901">
    <property type="component" value="Unassembled WGS sequence"/>
</dbReference>
<feature type="non-terminal residue" evidence="1">
    <location>
        <position position="1"/>
    </location>
</feature>
<protein>
    <submittedName>
        <fullName evidence="1">32338_t:CDS:1</fullName>
    </submittedName>
</protein>
<organism evidence="1 2">
    <name type="scientific">Gigaspora margarita</name>
    <dbReference type="NCBI Taxonomy" id="4874"/>
    <lineage>
        <taxon>Eukaryota</taxon>
        <taxon>Fungi</taxon>
        <taxon>Fungi incertae sedis</taxon>
        <taxon>Mucoromycota</taxon>
        <taxon>Glomeromycotina</taxon>
        <taxon>Glomeromycetes</taxon>
        <taxon>Diversisporales</taxon>
        <taxon>Gigasporaceae</taxon>
        <taxon>Gigaspora</taxon>
    </lineage>
</organism>
<reference evidence="1 2" key="1">
    <citation type="submission" date="2021-06" db="EMBL/GenBank/DDBJ databases">
        <authorList>
            <person name="Kallberg Y."/>
            <person name="Tangrot J."/>
            <person name="Rosling A."/>
        </authorList>
    </citation>
    <scope>NUCLEOTIDE SEQUENCE [LARGE SCALE GENOMIC DNA]</scope>
    <source>
        <strain evidence="1 2">120-4 pot B 10/14</strain>
    </source>
</reference>
<name>A0ABN7WC24_GIGMA</name>
<comment type="caution">
    <text evidence="1">The sequence shown here is derived from an EMBL/GenBank/DDBJ whole genome shotgun (WGS) entry which is preliminary data.</text>
</comment>
<evidence type="ECO:0000313" key="2">
    <source>
        <dbReference type="Proteomes" id="UP000789901"/>
    </source>
</evidence>
<feature type="non-terminal residue" evidence="1">
    <location>
        <position position="83"/>
    </location>
</feature>
<gene>
    <name evidence="1" type="ORF">GMARGA_LOCUS28941</name>
</gene>
<dbReference type="EMBL" id="CAJVQB010038010">
    <property type="protein sequence ID" value="CAG8825811.1"/>
    <property type="molecule type" value="Genomic_DNA"/>
</dbReference>
<accession>A0ABN7WC24</accession>